<proteinExistence type="predicted"/>
<protein>
    <submittedName>
        <fullName evidence="1">Pilus assembly protein</fullName>
    </submittedName>
</protein>
<evidence type="ECO:0000313" key="1">
    <source>
        <dbReference type="EMBL" id="MBM9476257.1"/>
    </source>
</evidence>
<sequence>MVVLMCCLSGIAVLTAHLRCQDAAQEAARLAGRGDDAAARAAVTALAPDGATVSFTQDGDLVVVTVRAPAPGGVLPIGPLHASAVAAREDGVAG</sequence>
<keyword evidence="2" id="KW-1185">Reference proteome</keyword>
<gene>
    <name evidence="1" type="ORF">JL107_07375</name>
</gene>
<dbReference type="InterPro" id="IPR049790">
    <property type="entry name" value="Rv3655c/TadE"/>
</dbReference>
<dbReference type="EMBL" id="JAERWL010000006">
    <property type="protein sequence ID" value="MBM9476257.1"/>
    <property type="molecule type" value="Genomic_DNA"/>
</dbReference>
<comment type="caution">
    <text evidence="1">The sequence shown here is derived from an EMBL/GenBank/DDBJ whole genome shotgun (WGS) entry which is preliminary data.</text>
</comment>
<dbReference type="Proteomes" id="UP000663801">
    <property type="component" value="Unassembled WGS sequence"/>
</dbReference>
<reference evidence="1" key="1">
    <citation type="submission" date="2021-01" db="EMBL/GenBank/DDBJ databases">
        <title>KCTC 19127 draft genome.</title>
        <authorList>
            <person name="An D."/>
        </authorList>
    </citation>
    <scope>NUCLEOTIDE SEQUENCE</scope>
    <source>
        <strain evidence="1">KCTC 19127</strain>
    </source>
</reference>
<accession>A0A938YHY5</accession>
<name>A0A938YHY5_9ACTN</name>
<evidence type="ECO:0000313" key="2">
    <source>
        <dbReference type="Proteomes" id="UP000663801"/>
    </source>
</evidence>
<dbReference type="AlphaFoldDB" id="A0A938YHY5"/>
<dbReference type="NCBIfam" id="NF041390">
    <property type="entry name" value="TadE_Rv3655c"/>
    <property type="match status" value="1"/>
</dbReference>
<organism evidence="1 2">
    <name type="scientific">Nakamurella flavida</name>
    <dbReference type="NCBI Taxonomy" id="363630"/>
    <lineage>
        <taxon>Bacteria</taxon>
        <taxon>Bacillati</taxon>
        <taxon>Actinomycetota</taxon>
        <taxon>Actinomycetes</taxon>
        <taxon>Nakamurellales</taxon>
        <taxon>Nakamurellaceae</taxon>
        <taxon>Nakamurella</taxon>
    </lineage>
</organism>